<name>A0A4Y7LP16_9CRUS</name>
<reference evidence="7" key="1">
    <citation type="submission" date="2018-08" db="EMBL/GenBank/DDBJ databases">
        <authorList>
            <person name="Cornetti L."/>
        </authorList>
    </citation>
    <scope>NUCLEOTIDE SEQUENCE</scope>
    <source>
        <strain evidence="7">FI-BAL1-1</strain>
    </source>
</reference>
<dbReference type="Gene3D" id="2.40.30.10">
    <property type="entry name" value="Translation factors"/>
    <property type="match status" value="2"/>
</dbReference>
<dbReference type="InterPro" id="IPR019927">
    <property type="entry name" value="Ribosomal_uL3_bac/org-type"/>
</dbReference>
<protein>
    <recommendedName>
        <fullName evidence="4">Large ribosomal subunit protein uL3m</fullName>
    </recommendedName>
    <alternativeName>
        <fullName evidence="5">39S ribosomal protein L3, mitochondrial</fullName>
    </alternativeName>
</protein>
<dbReference type="FunFam" id="2.40.30.10:FF:000049">
    <property type="entry name" value="39S ribosomal protein L3, mitochondrial"/>
    <property type="match status" value="1"/>
</dbReference>
<evidence type="ECO:0000256" key="5">
    <source>
        <dbReference type="ARBA" id="ARBA00035396"/>
    </source>
</evidence>
<evidence type="ECO:0000313" key="7">
    <source>
        <dbReference type="EMBL" id="SVE69844.1"/>
    </source>
</evidence>
<dbReference type="InterPro" id="IPR009000">
    <property type="entry name" value="Transl_B-barrel_sf"/>
</dbReference>
<feature type="region of interest" description="Disordered" evidence="6">
    <location>
        <begin position="290"/>
        <end position="309"/>
    </location>
</feature>
<accession>A0A4Y7LP16</accession>
<evidence type="ECO:0000256" key="3">
    <source>
        <dbReference type="ARBA" id="ARBA00023274"/>
    </source>
</evidence>
<evidence type="ECO:0000256" key="1">
    <source>
        <dbReference type="ARBA" id="ARBA00006540"/>
    </source>
</evidence>
<organism evidence="7">
    <name type="scientific">Eubosmina coregoni</name>
    <dbReference type="NCBI Taxonomy" id="186181"/>
    <lineage>
        <taxon>Eukaryota</taxon>
        <taxon>Metazoa</taxon>
        <taxon>Ecdysozoa</taxon>
        <taxon>Arthropoda</taxon>
        <taxon>Crustacea</taxon>
        <taxon>Branchiopoda</taxon>
        <taxon>Diplostraca</taxon>
        <taxon>Cladocera</taxon>
        <taxon>Anomopoda</taxon>
        <taxon>Bosminidae</taxon>
        <taxon>Eubosmina</taxon>
    </lineage>
</organism>
<dbReference type="Pfam" id="PF00297">
    <property type="entry name" value="Ribosomal_L3"/>
    <property type="match status" value="1"/>
</dbReference>
<dbReference type="EMBL" id="LR000225">
    <property type="protein sequence ID" value="SVE69844.1"/>
    <property type="molecule type" value="mRNA"/>
</dbReference>
<dbReference type="PANTHER" id="PTHR11229">
    <property type="entry name" value="50S RIBOSOMAL PROTEIN L3"/>
    <property type="match status" value="1"/>
</dbReference>
<evidence type="ECO:0000256" key="2">
    <source>
        <dbReference type="ARBA" id="ARBA00022980"/>
    </source>
</evidence>
<dbReference type="GO" id="GO:0005762">
    <property type="term" value="C:mitochondrial large ribosomal subunit"/>
    <property type="evidence" value="ECO:0007669"/>
    <property type="project" value="TreeGrafter"/>
</dbReference>
<comment type="similarity">
    <text evidence="1">Belongs to the universal ribosomal protein uL3 family.</text>
</comment>
<keyword evidence="3" id="KW-0687">Ribonucleoprotein</keyword>
<gene>
    <name evidence="7" type="primary">EOG090X07HN</name>
</gene>
<dbReference type="InterPro" id="IPR000597">
    <property type="entry name" value="Ribosomal_uL3"/>
</dbReference>
<sequence>MKMGSLNSVLIFNPEDVRIMFQHEGQYPKRPALEALKKYRKEHYGCAGIVPELFFNYEQTREMSRVKRRHTHPPYWHPIKNQQKEDTAISPDNKAFIKEYIEDKYSSVSPLKGGELVKPTIEWTPWTKRSGVIARNIGKYPLWLKDGSKVACTLLHVLDNHVVRYIPPEVYGKTMIGQKIFRNREPKGCLVVGAEATNPTRFTKMYCNLFAEAGLMPKKRLARFIISPEAALPPGTPLSAGHFVVGQAVDVYGKTIDHGFQGVVKRWGMKGGPASHGATKFHRRVGSIGSGRDKARVWPGKKMPGHMGSERRFHKGIQIMRINMKHNVIYVKGPVPGGTNSIVQIFDTSLPLRKPKAQLPYPTYFPPADGSLPEEDINDPSVHVFGSPSVSI</sequence>
<evidence type="ECO:0000256" key="6">
    <source>
        <dbReference type="SAM" id="MobiDB-lite"/>
    </source>
</evidence>
<evidence type="ECO:0000256" key="4">
    <source>
        <dbReference type="ARBA" id="ARBA00035209"/>
    </source>
</evidence>
<dbReference type="GO" id="GO:0006412">
    <property type="term" value="P:translation"/>
    <property type="evidence" value="ECO:0007669"/>
    <property type="project" value="InterPro"/>
</dbReference>
<proteinExistence type="evidence at transcript level"/>
<dbReference type="PANTHER" id="PTHR11229:SF8">
    <property type="entry name" value="LARGE RIBOSOMAL SUBUNIT PROTEIN UL3M"/>
    <property type="match status" value="1"/>
</dbReference>
<dbReference type="AlphaFoldDB" id="A0A4Y7LP16"/>
<dbReference type="SUPFAM" id="SSF50447">
    <property type="entry name" value="Translation proteins"/>
    <property type="match status" value="1"/>
</dbReference>
<dbReference type="NCBIfam" id="TIGR03625">
    <property type="entry name" value="L3_bact"/>
    <property type="match status" value="1"/>
</dbReference>
<keyword evidence="2" id="KW-0689">Ribosomal protein</keyword>
<dbReference type="GO" id="GO:0003735">
    <property type="term" value="F:structural constituent of ribosome"/>
    <property type="evidence" value="ECO:0007669"/>
    <property type="project" value="InterPro"/>
</dbReference>